<evidence type="ECO:0000256" key="1">
    <source>
        <dbReference type="ARBA" id="ARBA00022490"/>
    </source>
</evidence>
<dbReference type="Pfam" id="PF24986">
    <property type="entry name" value="PRC_RimM"/>
    <property type="match status" value="1"/>
</dbReference>
<dbReference type="PANTHER" id="PTHR33692:SF1">
    <property type="entry name" value="RIBOSOME MATURATION FACTOR RIMM"/>
    <property type="match status" value="1"/>
</dbReference>
<evidence type="ECO:0000259" key="6">
    <source>
        <dbReference type="Pfam" id="PF01782"/>
    </source>
</evidence>
<protein>
    <recommendedName>
        <fullName evidence="5">Ribosome maturation factor RimM</fullName>
    </recommendedName>
</protein>
<comment type="similarity">
    <text evidence="5">Belongs to the RimM family.</text>
</comment>
<dbReference type="PANTHER" id="PTHR33692">
    <property type="entry name" value="RIBOSOME MATURATION FACTOR RIMM"/>
    <property type="match status" value="1"/>
</dbReference>
<dbReference type="GO" id="GO:0042274">
    <property type="term" value="P:ribosomal small subunit biogenesis"/>
    <property type="evidence" value="ECO:0007669"/>
    <property type="project" value="UniProtKB-UniRule"/>
</dbReference>
<dbReference type="InterPro" id="IPR036976">
    <property type="entry name" value="RimM_N_sf"/>
</dbReference>
<evidence type="ECO:0000256" key="4">
    <source>
        <dbReference type="ARBA" id="ARBA00023186"/>
    </source>
</evidence>
<dbReference type="GO" id="GO:0005840">
    <property type="term" value="C:ribosome"/>
    <property type="evidence" value="ECO:0007669"/>
    <property type="project" value="InterPro"/>
</dbReference>
<name>A0A9J6ZNE7_9BACT</name>
<dbReference type="NCBIfam" id="TIGR02273">
    <property type="entry name" value="16S_RimM"/>
    <property type="match status" value="1"/>
</dbReference>
<feature type="domain" description="Ribosome maturation factor RimM PRC barrel" evidence="7">
    <location>
        <begin position="107"/>
        <end position="171"/>
    </location>
</feature>
<reference evidence="8" key="2">
    <citation type="submission" date="2022-06" db="EMBL/GenBank/DDBJ databases">
        <title>Xiashengella guii gen. nov. sp. nov., a bacterium isolated form anaerobic digestion tank.</title>
        <authorList>
            <person name="Huang H."/>
        </authorList>
    </citation>
    <scope>NUCLEOTIDE SEQUENCE</scope>
    <source>
        <strain evidence="8">Ai-910</strain>
    </source>
</reference>
<dbReference type="Pfam" id="PF01782">
    <property type="entry name" value="RimM"/>
    <property type="match status" value="1"/>
</dbReference>
<keyword evidence="4 5" id="KW-0143">Chaperone</keyword>
<comment type="domain">
    <text evidence="5">The PRC barrel domain binds ribosomal protein uS19.</text>
</comment>
<evidence type="ECO:0000313" key="9">
    <source>
        <dbReference type="Proteomes" id="UP001056426"/>
    </source>
</evidence>
<dbReference type="EMBL" id="CP098400">
    <property type="protein sequence ID" value="URW79426.1"/>
    <property type="molecule type" value="Genomic_DNA"/>
</dbReference>
<dbReference type="InterPro" id="IPR002676">
    <property type="entry name" value="RimM_N"/>
</dbReference>
<gene>
    <name evidence="5 8" type="primary">rimM</name>
    <name evidence="8" type="ORF">M9189_11230</name>
</gene>
<dbReference type="Proteomes" id="UP001056426">
    <property type="component" value="Chromosome"/>
</dbReference>
<evidence type="ECO:0000259" key="7">
    <source>
        <dbReference type="Pfam" id="PF24986"/>
    </source>
</evidence>
<keyword evidence="9" id="KW-1185">Reference proteome</keyword>
<dbReference type="InterPro" id="IPR056792">
    <property type="entry name" value="PRC_RimM"/>
</dbReference>
<evidence type="ECO:0000256" key="3">
    <source>
        <dbReference type="ARBA" id="ARBA00022552"/>
    </source>
</evidence>
<keyword evidence="1 5" id="KW-0963">Cytoplasm</keyword>
<feature type="domain" description="RimM N-terminal" evidence="6">
    <location>
        <begin position="10"/>
        <end position="90"/>
    </location>
</feature>
<dbReference type="InterPro" id="IPR011033">
    <property type="entry name" value="PRC_barrel-like_sf"/>
</dbReference>
<sequence>MIDKDLQIHLGQVAKPHGVDGEVLIRMLAQWENYEPAPDFIFLELHGGLVPFEVKALRYRHSNDLLVLLNRINGQEQARQLQGTAVYIAPEDLGEAPQEEKRSLNLLTGFQVSEQQRGSLGEIQAVIEIQNNPLIELLINEKEVLIPLQEDFIVHIDWKKRELTMQLPEGLIELYLE</sequence>
<dbReference type="KEGG" id="alkq:M9189_11230"/>
<comment type="function">
    <text evidence="5">An accessory protein needed during the final step in the assembly of 30S ribosomal subunit, possibly for assembly of the head region. Essential for efficient processing of 16S rRNA. May be needed both before and after RbfA during the maturation of 16S rRNA. It has affinity for free ribosomal 30S subunits but not for 70S ribosomes.</text>
</comment>
<comment type="subunit">
    <text evidence="5">Binds ribosomal protein uS19.</text>
</comment>
<dbReference type="AlphaFoldDB" id="A0A9J6ZNE7"/>
<accession>A0A9J6ZNE7</accession>
<dbReference type="Gene3D" id="2.40.30.60">
    <property type="entry name" value="RimM"/>
    <property type="match status" value="1"/>
</dbReference>
<dbReference type="SUPFAM" id="SSF50346">
    <property type="entry name" value="PRC-barrel domain"/>
    <property type="match status" value="1"/>
</dbReference>
<dbReference type="SUPFAM" id="SSF50447">
    <property type="entry name" value="Translation proteins"/>
    <property type="match status" value="1"/>
</dbReference>
<reference evidence="8" key="1">
    <citation type="submission" date="2022-05" db="EMBL/GenBank/DDBJ databases">
        <authorList>
            <person name="Sun X."/>
        </authorList>
    </citation>
    <scope>NUCLEOTIDE SEQUENCE</scope>
    <source>
        <strain evidence="8">Ai-910</strain>
    </source>
</reference>
<keyword evidence="3 5" id="KW-0698">rRNA processing</keyword>
<keyword evidence="2 5" id="KW-0690">Ribosome biogenesis</keyword>
<evidence type="ECO:0000256" key="5">
    <source>
        <dbReference type="HAMAP-Rule" id="MF_00014"/>
    </source>
</evidence>
<dbReference type="RefSeq" id="WP_250723301.1">
    <property type="nucleotide sequence ID" value="NZ_CP098400.1"/>
</dbReference>
<dbReference type="InterPro" id="IPR009000">
    <property type="entry name" value="Transl_B-barrel_sf"/>
</dbReference>
<proteinExistence type="inferred from homology"/>
<comment type="subcellular location">
    <subcellularLocation>
        <location evidence="5">Cytoplasm</location>
    </subcellularLocation>
</comment>
<dbReference type="HAMAP" id="MF_00014">
    <property type="entry name" value="Ribosome_mat_RimM"/>
    <property type="match status" value="1"/>
</dbReference>
<evidence type="ECO:0000313" key="8">
    <source>
        <dbReference type="EMBL" id="URW79426.1"/>
    </source>
</evidence>
<dbReference type="GO" id="GO:0043022">
    <property type="term" value="F:ribosome binding"/>
    <property type="evidence" value="ECO:0007669"/>
    <property type="project" value="InterPro"/>
</dbReference>
<dbReference type="InterPro" id="IPR011961">
    <property type="entry name" value="RimM"/>
</dbReference>
<organism evidence="8 9">
    <name type="scientific">Xiashengella succiniciproducens</name>
    <dbReference type="NCBI Taxonomy" id="2949635"/>
    <lineage>
        <taxon>Bacteria</taxon>
        <taxon>Pseudomonadati</taxon>
        <taxon>Bacteroidota</taxon>
        <taxon>Bacteroidia</taxon>
        <taxon>Marinilabiliales</taxon>
        <taxon>Marinilabiliaceae</taxon>
        <taxon>Xiashengella</taxon>
    </lineage>
</organism>
<evidence type="ECO:0000256" key="2">
    <source>
        <dbReference type="ARBA" id="ARBA00022517"/>
    </source>
</evidence>
<dbReference type="Gene3D" id="2.30.30.240">
    <property type="entry name" value="PRC-barrel domain"/>
    <property type="match status" value="1"/>
</dbReference>
<dbReference type="GO" id="GO:0005737">
    <property type="term" value="C:cytoplasm"/>
    <property type="evidence" value="ECO:0007669"/>
    <property type="project" value="UniProtKB-SubCell"/>
</dbReference>
<dbReference type="GO" id="GO:0006364">
    <property type="term" value="P:rRNA processing"/>
    <property type="evidence" value="ECO:0007669"/>
    <property type="project" value="UniProtKB-UniRule"/>
</dbReference>